<dbReference type="PANTHER" id="PTHR31635">
    <property type="entry name" value="REVERSE TRANSCRIPTASE DOMAIN-CONTAINING PROTEIN-RELATED"/>
    <property type="match status" value="1"/>
</dbReference>
<feature type="domain" description="Reverse transcriptase" evidence="2">
    <location>
        <begin position="891"/>
        <end position="1157"/>
    </location>
</feature>
<evidence type="ECO:0000259" key="2">
    <source>
        <dbReference type="PROSITE" id="PS50878"/>
    </source>
</evidence>
<feature type="region of interest" description="Disordered" evidence="1">
    <location>
        <begin position="381"/>
        <end position="430"/>
    </location>
</feature>
<dbReference type="Pfam" id="PF00078">
    <property type="entry name" value="RVT_1"/>
    <property type="match status" value="1"/>
</dbReference>
<gene>
    <name evidence="3" type="ORF">SLEP1_g59827</name>
</gene>
<dbReference type="EMBL" id="BPVZ01001239">
    <property type="protein sequence ID" value="GKV53295.1"/>
    <property type="molecule type" value="Genomic_DNA"/>
</dbReference>
<accession>A0AAV5MTI6</accession>
<evidence type="ECO:0000313" key="4">
    <source>
        <dbReference type="Proteomes" id="UP001054252"/>
    </source>
</evidence>
<feature type="compositionally biased region" description="Basic residues" evidence="1">
    <location>
        <begin position="570"/>
        <end position="580"/>
    </location>
</feature>
<dbReference type="SUPFAM" id="SSF56672">
    <property type="entry name" value="DNA/RNA polymerases"/>
    <property type="match status" value="1"/>
</dbReference>
<dbReference type="PANTHER" id="PTHR31635:SF196">
    <property type="entry name" value="REVERSE TRANSCRIPTASE DOMAIN-CONTAINING PROTEIN-RELATED"/>
    <property type="match status" value="1"/>
</dbReference>
<dbReference type="PROSITE" id="PS50878">
    <property type="entry name" value="RT_POL"/>
    <property type="match status" value="1"/>
</dbReference>
<name>A0AAV5MTI6_9ROSI</name>
<feature type="compositionally biased region" description="Basic and acidic residues" evidence="1">
    <location>
        <begin position="589"/>
        <end position="598"/>
    </location>
</feature>
<evidence type="ECO:0000313" key="3">
    <source>
        <dbReference type="EMBL" id="GKV53295.1"/>
    </source>
</evidence>
<feature type="compositionally biased region" description="Polar residues" evidence="1">
    <location>
        <begin position="515"/>
        <end position="524"/>
    </location>
</feature>
<keyword evidence="4" id="KW-1185">Reference proteome</keyword>
<dbReference type="InterPro" id="IPR043502">
    <property type="entry name" value="DNA/RNA_pol_sf"/>
</dbReference>
<dbReference type="CDD" id="cd01650">
    <property type="entry name" value="RT_nLTR_like"/>
    <property type="match status" value="1"/>
</dbReference>
<protein>
    <recommendedName>
        <fullName evidence="2">Reverse transcriptase domain-containing protein</fullName>
    </recommendedName>
</protein>
<reference evidence="3 4" key="1">
    <citation type="journal article" date="2021" name="Commun. Biol.">
        <title>The genome of Shorea leprosula (Dipterocarpaceae) highlights the ecological relevance of drought in aseasonal tropical rainforests.</title>
        <authorList>
            <person name="Ng K.K.S."/>
            <person name="Kobayashi M.J."/>
            <person name="Fawcett J.A."/>
            <person name="Hatakeyama M."/>
            <person name="Paape T."/>
            <person name="Ng C.H."/>
            <person name="Ang C.C."/>
            <person name="Tnah L.H."/>
            <person name="Lee C.T."/>
            <person name="Nishiyama T."/>
            <person name="Sese J."/>
            <person name="O'Brien M.J."/>
            <person name="Copetti D."/>
            <person name="Mohd Noor M.I."/>
            <person name="Ong R.C."/>
            <person name="Putra M."/>
            <person name="Sireger I.Z."/>
            <person name="Indrioko S."/>
            <person name="Kosugi Y."/>
            <person name="Izuno A."/>
            <person name="Isagi Y."/>
            <person name="Lee S.L."/>
            <person name="Shimizu K.K."/>
        </authorList>
    </citation>
    <scope>NUCLEOTIDE SEQUENCE [LARGE SCALE GENOMIC DNA]</scope>
    <source>
        <strain evidence="3">214</strain>
    </source>
</reference>
<dbReference type="Proteomes" id="UP001054252">
    <property type="component" value="Unassembled WGS sequence"/>
</dbReference>
<dbReference type="InterPro" id="IPR000477">
    <property type="entry name" value="RT_dom"/>
</dbReference>
<proteinExistence type="predicted"/>
<feature type="region of interest" description="Disordered" evidence="1">
    <location>
        <begin position="500"/>
        <end position="600"/>
    </location>
</feature>
<feature type="compositionally biased region" description="Acidic residues" evidence="1">
    <location>
        <begin position="401"/>
        <end position="416"/>
    </location>
</feature>
<dbReference type="AlphaFoldDB" id="A0AAV5MTI6"/>
<comment type="caution">
    <text evidence="3">The sequence shown here is derived from an EMBL/GenBank/DDBJ whole genome shotgun (WGS) entry which is preliminary data.</text>
</comment>
<evidence type="ECO:0000256" key="1">
    <source>
        <dbReference type="SAM" id="MobiDB-lite"/>
    </source>
</evidence>
<organism evidence="3 4">
    <name type="scientific">Rubroshorea leprosula</name>
    <dbReference type="NCBI Taxonomy" id="152421"/>
    <lineage>
        <taxon>Eukaryota</taxon>
        <taxon>Viridiplantae</taxon>
        <taxon>Streptophyta</taxon>
        <taxon>Embryophyta</taxon>
        <taxon>Tracheophyta</taxon>
        <taxon>Spermatophyta</taxon>
        <taxon>Magnoliopsida</taxon>
        <taxon>eudicotyledons</taxon>
        <taxon>Gunneridae</taxon>
        <taxon>Pentapetalae</taxon>
        <taxon>rosids</taxon>
        <taxon>malvids</taxon>
        <taxon>Malvales</taxon>
        <taxon>Dipterocarpaceae</taxon>
        <taxon>Rubroshorea</taxon>
    </lineage>
</organism>
<sequence length="1263" mass="145185">MLELTQDSHHYIVILFNLGEGKLERGSTVWDHVVEGRSNAGKHPTSKDGTDQCKTGKKHNRIVLEILKFGVTTVEYSIKPPCISSPTFWRVGSMNTCGILFIKMRKISFLQLDQIRVGEFTLWVNKPRFNEQEKQLRVAQRQKENAGIRGHRTFAEVVKGINGSEAKLESKRAANGAEEHDQTQINNLSKYPKQVWREKDMEQAKASMSFTVQEEEYAWLQGCYVGIAHSVEIIPTLQEKFFMEGYFSCRIRAIGGRLVLLEGGDKEEIKDLVELAPKWLEQWFTEVQRLQGRDLYGFDAKESLHTKNADINPGDGFHLQKYQHLDQRGTYLIKVMEEEAPNGIFSMKSDQVFRELSDSDDGSSESWSLDDDVDEEASVAFLGGGEVNGGWSSTSGKKGDDDMEVEDEMTEEDDRDEQPPYRWSQERQNTNGAQLSAVNDIAFNAADSQDKQQTNEDDKIQICCTSNHEKSIANLEIVPDSQGTQICQNKDWQRKWVTEGPLTMSSPLEDDPLENNDNWATNNHRPPKQDTFKSGSSKPINKEMDSRSRPSGRGSGANLEKSGNGWAKIRGNRNSRRRRKPDPASQCIWREEKRRESVTDSGIENRNVALRNAPDLRIAERIWAFAKEIRVGDHGNEAEVIQKLRDMEERDRELHRTSKVFVVINWCLNWGDVKQWGLKKAMSDHCPILLKNQIIDWGPKPFRFFDVWFDSPGLKELVSETWKSTVISGWHGYRFKEKMKETKKVLKEWSKTMVSETDLIIKKCKDSIADIDIKGETANLNDDDVHLRRSSFLELWKQQKVQEIKEGVANYFKILFTEERWQRPHLDGIEFKKISAEDNSFLLAPFNEEEVKRAVWSCGCSKAPGPDGFNFKFIREMWDTIKDDMMGFVDDFHKNGKLVRGANNSFIVLIPKVMNPQKIEEFRPISLISVMYKVIVKLLANRICSVLDGIIGENQMAFIKGRQMVDSIVIANETINEAKRKKKASFLFKIDFEKVYDKVCWEFLDYMMSRMGFDPKWRRWINECLKTTEASILLNGSTTRQVKINKGLRQGDPLSPYVFLLVAESLNGIISSAINHGLFDGIDIGSKGLKVSHLQFADDSILFGKAGEDNIWATKSILRIFELELPMGGGGSKRKINWVSWDKVCSNKMEGGLGVKDLRKFNLALLGKWWGRLASGEESLLYNTIQHKIDGMDPSNRGWLSWGFKLKLEDRQYVNFWKDVWTGDQSLVNRFPQLYLASSNKDKRIYQMGLWREDTWQWTLHWR</sequence>